<dbReference type="EMBL" id="BQNB010009972">
    <property type="protein sequence ID" value="GJS70978.1"/>
    <property type="molecule type" value="Genomic_DNA"/>
</dbReference>
<reference evidence="3" key="1">
    <citation type="journal article" date="2022" name="Int. J. Mol. Sci.">
        <title>Draft Genome of Tanacetum Coccineum: Genomic Comparison of Closely Related Tanacetum-Family Plants.</title>
        <authorList>
            <person name="Yamashiro T."/>
            <person name="Shiraishi A."/>
            <person name="Nakayama K."/>
            <person name="Satake H."/>
        </authorList>
    </citation>
    <scope>NUCLEOTIDE SEQUENCE</scope>
</reference>
<sequence length="1128" mass="128320">MEATVQQSSVDKQCLEISKKELLLENDRILQQIMSQDVLLTVMNSISLNGESVNMERKRNESCNKCFNLDAKLLKSQNAHNDLLKSYSQLEKHSQLQDKDTTICKLKEIIKSIREKSKEENVNYDYCEIETKNVELENSVAKLLSENERLCNEINHVKQVFKEQFDSIKKTRVRTKEQSDSLIDKLNLKSAENEDLKAQIQDKVFVITSLKNDLRKVKGKEIVDIAAQIPSANTIVPGMFKLDLEPLAPRLLQNREAHIDYLKYTQEQADILQEIVEQAKAKQPLYKELDFACKHAQRIHELLVYVQDTCPNAIKLNEKKVAITPKNKVKKVRFAEPLTSSSNIKHVELSKTSDSNTPVLSSTGLKCSTSKCGSNPTSNKKNDRISRTPSRNMKNKVEAHHRKVNKKNSVVEPIRDVDVKHLLLNENSEPICATCKKSMFDGVHDMCLLDFMENVNSRAKSAKKHKKQNIWKPTGHVFTEVGLKWKPTGKTFAIVGSSKQSKNANHSEPNHTWGSNATDIPSSSSLVMTGTVRFGNENISRVYYVEGLGHNLFSVGQFCVADLEVAFRKNTCFICNLEGVDLLSRSRDTNLYTISLDDMLKTSPICLLSVTPPKSGSSGMFLLNNYYAYMLFDSGADRSFVSSTFSALLDAAPSTLDTSYAIELADEIISETNVVLRGCTLGLLGHSFDIDLIPVELGSFDVIVGMDWLAKYHALIVCDEKVVRIPYGDEVLIIQGDNCDGESKLNIISCTRTQKYIHKGCQVYLAQVTSKKAEDKSEEKRLEDVPIVQEFPSVFMISIAYFMETIDGFLVSECTKGIGRNIVDFHDDDDNDDDCCLRIENTESLEVLKLSFVGDLNDCTGEIYVNIGGKALKSLELELRIDNIDDCDAMVVIDAPHLDEVSIDVGEFDEEFLEFLEEVGPTRCSRVIELLHGMVNAKFISVSANTSKVDFSQKMERRWLNRNGDQFGNGFKFYRKREGESMAVGLVPSHGRQNEAGVRVWSKRRHDNIFREREEAEQRLIDDYFGDDEYEPKYPEEKFRRRYFRVRRNSIGPILKCTSAIRQMAYDTAPDAFDEYLQIAEDRTFVEMGRTLCDLHVWKDKRKLRDSEKLTQRIRKDLVEHLWNNDDE</sequence>
<keyword evidence="4" id="KW-1185">Reference proteome</keyword>
<dbReference type="InterPro" id="IPR032567">
    <property type="entry name" value="RTL1-rel"/>
</dbReference>
<dbReference type="Pfam" id="PF08284">
    <property type="entry name" value="RVP_2"/>
    <property type="match status" value="1"/>
</dbReference>
<gene>
    <name evidence="3" type="ORF">Tco_0703819</name>
</gene>
<dbReference type="CDD" id="cd00303">
    <property type="entry name" value="retropepsin_like"/>
    <property type="match status" value="1"/>
</dbReference>
<dbReference type="Proteomes" id="UP001151760">
    <property type="component" value="Unassembled WGS sequence"/>
</dbReference>
<name>A0ABQ4XZW7_9ASTR</name>
<proteinExistence type="predicted"/>
<dbReference type="PANTHER" id="PTHR15503:SF45">
    <property type="entry name" value="RNA-DIRECTED DNA POLYMERASE HOMOLOG"/>
    <property type="match status" value="1"/>
</dbReference>
<feature type="region of interest" description="Disordered" evidence="2">
    <location>
        <begin position="349"/>
        <end position="397"/>
    </location>
</feature>
<feature type="compositionally biased region" description="Polar residues" evidence="2">
    <location>
        <begin position="352"/>
        <end position="379"/>
    </location>
</feature>
<organism evidence="3 4">
    <name type="scientific">Tanacetum coccineum</name>
    <dbReference type="NCBI Taxonomy" id="301880"/>
    <lineage>
        <taxon>Eukaryota</taxon>
        <taxon>Viridiplantae</taxon>
        <taxon>Streptophyta</taxon>
        <taxon>Embryophyta</taxon>
        <taxon>Tracheophyta</taxon>
        <taxon>Spermatophyta</taxon>
        <taxon>Magnoliopsida</taxon>
        <taxon>eudicotyledons</taxon>
        <taxon>Gunneridae</taxon>
        <taxon>Pentapetalae</taxon>
        <taxon>asterids</taxon>
        <taxon>campanulids</taxon>
        <taxon>Asterales</taxon>
        <taxon>Asteraceae</taxon>
        <taxon>Asteroideae</taxon>
        <taxon>Anthemideae</taxon>
        <taxon>Anthemidinae</taxon>
        <taxon>Tanacetum</taxon>
    </lineage>
</organism>
<dbReference type="SUPFAM" id="SSF50630">
    <property type="entry name" value="Acid proteases"/>
    <property type="match status" value="1"/>
</dbReference>
<evidence type="ECO:0000313" key="3">
    <source>
        <dbReference type="EMBL" id="GJS70978.1"/>
    </source>
</evidence>
<keyword evidence="1" id="KW-0175">Coiled coil</keyword>
<accession>A0ABQ4XZW7</accession>
<reference evidence="3" key="2">
    <citation type="submission" date="2022-01" db="EMBL/GenBank/DDBJ databases">
        <authorList>
            <person name="Yamashiro T."/>
            <person name="Shiraishi A."/>
            <person name="Satake H."/>
            <person name="Nakayama K."/>
        </authorList>
    </citation>
    <scope>NUCLEOTIDE SEQUENCE</scope>
</reference>
<dbReference type="PANTHER" id="PTHR15503">
    <property type="entry name" value="LDOC1 RELATED"/>
    <property type="match status" value="1"/>
</dbReference>
<protein>
    <submittedName>
        <fullName evidence="3">Integrase, catalytic region, zinc finger, CCHC-type containing protein</fullName>
    </submittedName>
</protein>
<dbReference type="InterPro" id="IPR021109">
    <property type="entry name" value="Peptidase_aspartic_dom_sf"/>
</dbReference>
<comment type="caution">
    <text evidence="3">The sequence shown here is derived from an EMBL/GenBank/DDBJ whole genome shotgun (WGS) entry which is preliminary data.</text>
</comment>
<evidence type="ECO:0000256" key="2">
    <source>
        <dbReference type="SAM" id="MobiDB-lite"/>
    </source>
</evidence>
<feature type="region of interest" description="Disordered" evidence="2">
    <location>
        <begin position="499"/>
        <end position="518"/>
    </location>
</feature>
<dbReference type="Gene3D" id="2.40.70.10">
    <property type="entry name" value="Acid Proteases"/>
    <property type="match status" value="1"/>
</dbReference>
<evidence type="ECO:0000313" key="4">
    <source>
        <dbReference type="Proteomes" id="UP001151760"/>
    </source>
</evidence>
<evidence type="ECO:0000256" key="1">
    <source>
        <dbReference type="SAM" id="Coils"/>
    </source>
</evidence>
<feature type="coiled-coil region" evidence="1">
    <location>
        <begin position="133"/>
        <end position="160"/>
    </location>
</feature>